<dbReference type="RefSeq" id="WP_015233502.1">
    <property type="nucleotide sequence ID" value="NZ_FORO01000002.1"/>
</dbReference>
<feature type="transmembrane region" description="Helical" evidence="1">
    <location>
        <begin position="84"/>
        <end position="109"/>
    </location>
</feature>
<reference evidence="2 3" key="1">
    <citation type="submission" date="2016-10" db="EMBL/GenBank/DDBJ databases">
        <authorList>
            <person name="de Groot N.N."/>
        </authorList>
    </citation>
    <scope>NUCLEOTIDE SEQUENCE [LARGE SCALE GENOMIC DNA]</scope>
    <source>
        <strain evidence="2 3">SP2</strain>
    </source>
</reference>
<evidence type="ECO:0000313" key="2">
    <source>
        <dbReference type="EMBL" id="SFI61208.1"/>
    </source>
</evidence>
<keyword evidence="1" id="KW-0812">Transmembrane</keyword>
<organism evidence="2 3">
    <name type="scientific">Natronobacterium gregoryi</name>
    <dbReference type="NCBI Taxonomy" id="44930"/>
    <lineage>
        <taxon>Archaea</taxon>
        <taxon>Methanobacteriati</taxon>
        <taxon>Methanobacteriota</taxon>
        <taxon>Stenosarchaea group</taxon>
        <taxon>Halobacteria</taxon>
        <taxon>Halobacteriales</taxon>
        <taxon>Natrialbaceae</taxon>
        <taxon>Natronobacterium</taxon>
    </lineage>
</organism>
<protein>
    <recommendedName>
        <fullName evidence="4">Bax inhibitor-1/YccA family protein</fullName>
    </recommendedName>
</protein>
<feature type="transmembrane region" description="Helical" evidence="1">
    <location>
        <begin position="201"/>
        <end position="224"/>
    </location>
</feature>
<feature type="transmembrane region" description="Helical" evidence="1">
    <location>
        <begin position="170"/>
        <end position="189"/>
    </location>
</feature>
<proteinExistence type="predicted"/>
<feature type="transmembrane region" description="Helical" evidence="1">
    <location>
        <begin position="21"/>
        <end position="40"/>
    </location>
</feature>
<feature type="transmembrane region" description="Helical" evidence="1">
    <location>
        <begin position="115"/>
        <end position="138"/>
    </location>
</feature>
<dbReference type="OMA" id="GYEIWQV"/>
<dbReference type="Proteomes" id="UP000182829">
    <property type="component" value="Unassembled WGS sequence"/>
</dbReference>
<evidence type="ECO:0000256" key="1">
    <source>
        <dbReference type="SAM" id="Phobius"/>
    </source>
</evidence>
<keyword evidence="1" id="KW-0472">Membrane</keyword>
<sequence>MRSLETSHETGRFTLTGREGKVMGGASALMAINVLLMYVFLATPLAGVNDVLFGAAPILGVLVYGVALYVGQRIAERGVKSGDVGTAFGGMVVLQLAFGIFGAGVLRFAPPESQLAILGLTAIVTALMTAVVTGYVYARSATFEHWGTFSTFAFIGGVVAIAIGSFVVQILLLVGFVLLFLGFVLRLGYEIWQVRDRRNVSTALQTIGVYIAVAGVFVHVLQLVRQYFLSQAD</sequence>
<feature type="transmembrane region" description="Helical" evidence="1">
    <location>
        <begin position="52"/>
        <end position="72"/>
    </location>
</feature>
<dbReference type="OrthoDB" id="201179at2157"/>
<keyword evidence="1" id="KW-1133">Transmembrane helix</keyword>
<evidence type="ECO:0008006" key="4">
    <source>
        <dbReference type="Google" id="ProtNLM"/>
    </source>
</evidence>
<dbReference type="AlphaFoldDB" id="A0A1I3JMI6"/>
<feature type="transmembrane region" description="Helical" evidence="1">
    <location>
        <begin position="145"/>
        <end position="164"/>
    </location>
</feature>
<dbReference type="GeneID" id="14209077"/>
<gene>
    <name evidence="2" type="ORF">SAMN05443661_102167</name>
</gene>
<evidence type="ECO:0000313" key="3">
    <source>
        <dbReference type="Proteomes" id="UP000182829"/>
    </source>
</evidence>
<accession>A0A1I3JMI6</accession>
<dbReference type="EMBL" id="FORO01000002">
    <property type="protein sequence ID" value="SFI61208.1"/>
    <property type="molecule type" value="Genomic_DNA"/>
</dbReference>
<name>A0A1I3JMI6_9EURY</name>